<keyword evidence="4" id="KW-1185">Reference proteome</keyword>
<dbReference type="InterPro" id="IPR000868">
    <property type="entry name" value="Isochorismatase-like_dom"/>
</dbReference>
<dbReference type="SUPFAM" id="SSF52499">
    <property type="entry name" value="Isochorismatase-like hydrolases"/>
    <property type="match status" value="1"/>
</dbReference>
<evidence type="ECO:0000259" key="2">
    <source>
        <dbReference type="Pfam" id="PF00857"/>
    </source>
</evidence>
<dbReference type="Proteomes" id="UP001596492">
    <property type="component" value="Unassembled WGS sequence"/>
</dbReference>
<organism evidence="3 4">
    <name type="scientific">Hirschia litorea</name>
    <dbReference type="NCBI Taxonomy" id="1199156"/>
    <lineage>
        <taxon>Bacteria</taxon>
        <taxon>Pseudomonadati</taxon>
        <taxon>Pseudomonadota</taxon>
        <taxon>Alphaproteobacteria</taxon>
        <taxon>Hyphomonadales</taxon>
        <taxon>Hyphomonadaceae</taxon>
        <taxon>Hirschia</taxon>
    </lineage>
</organism>
<dbReference type="Gene3D" id="3.40.50.850">
    <property type="entry name" value="Isochorismatase-like"/>
    <property type="match status" value="1"/>
</dbReference>
<feature type="domain" description="Isochorismatase-like" evidence="2">
    <location>
        <begin position="31"/>
        <end position="209"/>
    </location>
</feature>
<protein>
    <submittedName>
        <fullName evidence="3">Isochorismatase family protein</fullName>
    </submittedName>
</protein>
<name>A0ABW2IH19_9PROT</name>
<evidence type="ECO:0000313" key="3">
    <source>
        <dbReference type="EMBL" id="MFC7290319.1"/>
    </source>
</evidence>
<sequence length="223" mass="24939">MVTSNKTAREIFEETRSNPARARFGFGSKLAIVNVDPQKSYTRPDLYPKTAYITDPNQMTYINDISKAARNKGLPVIWTHVAYMENAADAGVWGTRTDTPDSLQNIKYGSERHSFDDRVEIDEKVDAVYTKRMPSAFFETPLQSFLTWHKVDTVVITGGSTSGCIRATAVDALSHGYRTIVPIETTADKHESFHFANLTDLLIKYADVVNVSEVFDAIEGYKG</sequence>
<accession>A0ABW2IH19</accession>
<dbReference type="RefSeq" id="WP_382166568.1">
    <property type="nucleotide sequence ID" value="NZ_JBHTBR010000002.1"/>
</dbReference>
<proteinExistence type="predicted"/>
<evidence type="ECO:0000313" key="4">
    <source>
        <dbReference type="Proteomes" id="UP001596492"/>
    </source>
</evidence>
<dbReference type="PANTHER" id="PTHR43540">
    <property type="entry name" value="PEROXYUREIDOACRYLATE/UREIDOACRYLATE AMIDOHYDROLASE-RELATED"/>
    <property type="match status" value="1"/>
</dbReference>
<dbReference type="PANTHER" id="PTHR43540:SF1">
    <property type="entry name" value="ISOCHORISMATASE HYDROLASE"/>
    <property type="match status" value="1"/>
</dbReference>
<reference evidence="4" key="1">
    <citation type="journal article" date="2019" name="Int. J. Syst. Evol. Microbiol.">
        <title>The Global Catalogue of Microorganisms (GCM) 10K type strain sequencing project: providing services to taxonomists for standard genome sequencing and annotation.</title>
        <authorList>
            <consortium name="The Broad Institute Genomics Platform"/>
            <consortium name="The Broad Institute Genome Sequencing Center for Infectious Disease"/>
            <person name="Wu L."/>
            <person name="Ma J."/>
        </authorList>
    </citation>
    <scope>NUCLEOTIDE SEQUENCE [LARGE SCALE GENOMIC DNA]</scope>
    <source>
        <strain evidence="4">CCUG 51308</strain>
    </source>
</reference>
<evidence type="ECO:0000256" key="1">
    <source>
        <dbReference type="ARBA" id="ARBA00022801"/>
    </source>
</evidence>
<dbReference type="Pfam" id="PF00857">
    <property type="entry name" value="Isochorismatase"/>
    <property type="match status" value="1"/>
</dbReference>
<dbReference type="InterPro" id="IPR036380">
    <property type="entry name" value="Isochorismatase-like_sf"/>
</dbReference>
<dbReference type="EMBL" id="JBHTBR010000002">
    <property type="protein sequence ID" value="MFC7290319.1"/>
    <property type="molecule type" value="Genomic_DNA"/>
</dbReference>
<gene>
    <name evidence="3" type="ORF">ACFQS8_01705</name>
</gene>
<keyword evidence="1" id="KW-0378">Hydrolase</keyword>
<dbReference type="InterPro" id="IPR050272">
    <property type="entry name" value="Isochorismatase-like_hydrls"/>
</dbReference>
<comment type="caution">
    <text evidence="3">The sequence shown here is derived from an EMBL/GenBank/DDBJ whole genome shotgun (WGS) entry which is preliminary data.</text>
</comment>